<keyword evidence="10" id="KW-1185">Reference proteome</keyword>
<dbReference type="InterPro" id="IPR011066">
    <property type="entry name" value="MscS_channel_C_sf"/>
</dbReference>
<evidence type="ECO:0000256" key="7">
    <source>
        <dbReference type="SAM" id="Phobius"/>
    </source>
</evidence>
<keyword evidence="6 7" id="KW-0472">Membrane</keyword>
<comment type="similarity">
    <text evidence="2">Belongs to the MscS (TC 1.A.23) family.</text>
</comment>
<evidence type="ECO:0000259" key="8">
    <source>
        <dbReference type="Pfam" id="PF00924"/>
    </source>
</evidence>
<dbReference type="PANTHER" id="PTHR30221:SF1">
    <property type="entry name" value="SMALL-CONDUCTANCE MECHANOSENSITIVE CHANNEL"/>
    <property type="match status" value="1"/>
</dbReference>
<dbReference type="EMBL" id="JALJEJ010000002">
    <property type="protein sequence ID" value="MCJ8209293.1"/>
    <property type="molecule type" value="Genomic_DNA"/>
</dbReference>
<evidence type="ECO:0000256" key="4">
    <source>
        <dbReference type="ARBA" id="ARBA00022692"/>
    </source>
</evidence>
<dbReference type="GO" id="GO:0005886">
    <property type="term" value="C:plasma membrane"/>
    <property type="evidence" value="ECO:0007669"/>
    <property type="project" value="UniProtKB-SubCell"/>
</dbReference>
<comment type="subcellular location">
    <subcellularLocation>
        <location evidence="1">Cell membrane</location>
        <topology evidence="1">Multi-pass membrane protein</topology>
    </subcellularLocation>
</comment>
<evidence type="ECO:0000256" key="5">
    <source>
        <dbReference type="ARBA" id="ARBA00022989"/>
    </source>
</evidence>
<dbReference type="GO" id="GO:0008381">
    <property type="term" value="F:mechanosensitive monoatomic ion channel activity"/>
    <property type="evidence" value="ECO:0007669"/>
    <property type="project" value="InterPro"/>
</dbReference>
<proteinExistence type="inferred from homology"/>
<dbReference type="InterPro" id="IPR006686">
    <property type="entry name" value="MscS_channel_CS"/>
</dbReference>
<evidence type="ECO:0000313" key="10">
    <source>
        <dbReference type="Proteomes" id="UP001139450"/>
    </source>
</evidence>
<dbReference type="InterPro" id="IPR011014">
    <property type="entry name" value="MscS_channel_TM-2"/>
</dbReference>
<feature type="domain" description="Mechanosensitive ion channel MscS" evidence="8">
    <location>
        <begin position="104"/>
        <end position="170"/>
    </location>
</feature>
<dbReference type="InterPro" id="IPR045275">
    <property type="entry name" value="MscS_archaea/bacteria_type"/>
</dbReference>
<dbReference type="Proteomes" id="UP001139450">
    <property type="component" value="Unassembled WGS sequence"/>
</dbReference>
<dbReference type="Pfam" id="PF05552">
    <property type="entry name" value="MS_channel_1st_1"/>
    <property type="match status" value="1"/>
</dbReference>
<protein>
    <submittedName>
        <fullName evidence="9">Mechanosensitive ion channel family protein</fullName>
    </submittedName>
</protein>
<evidence type="ECO:0000313" key="9">
    <source>
        <dbReference type="EMBL" id="MCJ8209293.1"/>
    </source>
</evidence>
<feature type="transmembrane region" description="Helical" evidence="7">
    <location>
        <begin position="85"/>
        <end position="105"/>
    </location>
</feature>
<evidence type="ECO:0000256" key="1">
    <source>
        <dbReference type="ARBA" id="ARBA00004651"/>
    </source>
</evidence>
<dbReference type="InterPro" id="IPR010920">
    <property type="entry name" value="LSM_dom_sf"/>
</dbReference>
<dbReference type="PROSITE" id="PS01246">
    <property type="entry name" value="UPF0003"/>
    <property type="match status" value="1"/>
</dbReference>
<organism evidence="9 10">
    <name type="scientific">Mucilaginibacter straminoryzae</name>
    <dbReference type="NCBI Taxonomy" id="2932774"/>
    <lineage>
        <taxon>Bacteria</taxon>
        <taxon>Pseudomonadati</taxon>
        <taxon>Bacteroidota</taxon>
        <taxon>Sphingobacteriia</taxon>
        <taxon>Sphingobacteriales</taxon>
        <taxon>Sphingobacteriaceae</taxon>
        <taxon>Mucilaginibacter</taxon>
    </lineage>
</organism>
<dbReference type="Gene3D" id="1.10.287.1260">
    <property type="match status" value="1"/>
</dbReference>
<dbReference type="Pfam" id="PF00924">
    <property type="entry name" value="MS_channel_2nd"/>
    <property type="match status" value="1"/>
</dbReference>
<dbReference type="PANTHER" id="PTHR30221">
    <property type="entry name" value="SMALL-CONDUCTANCE MECHANOSENSITIVE CHANNEL"/>
    <property type="match status" value="1"/>
</dbReference>
<name>A0A9X1X428_9SPHI</name>
<dbReference type="InterPro" id="IPR023408">
    <property type="entry name" value="MscS_beta-dom_sf"/>
</dbReference>
<evidence type="ECO:0000256" key="3">
    <source>
        <dbReference type="ARBA" id="ARBA00022475"/>
    </source>
</evidence>
<keyword evidence="5 7" id="KW-1133">Transmembrane helix</keyword>
<reference evidence="9" key="1">
    <citation type="submission" date="2022-04" db="EMBL/GenBank/DDBJ databases">
        <title>Mucilaginibacter sp. RS28 isolated from freshwater.</title>
        <authorList>
            <person name="Ko S.-R."/>
        </authorList>
    </citation>
    <scope>NUCLEOTIDE SEQUENCE</scope>
    <source>
        <strain evidence="9">RS28</strain>
    </source>
</reference>
<dbReference type="SUPFAM" id="SSF50182">
    <property type="entry name" value="Sm-like ribonucleoproteins"/>
    <property type="match status" value="1"/>
</dbReference>
<feature type="transmembrane region" description="Helical" evidence="7">
    <location>
        <begin position="58"/>
        <end position="79"/>
    </location>
</feature>
<dbReference type="Gene3D" id="2.30.30.60">
    <property type="match status" value="1"/>
</dbReference>
<feature type="transmembrane region" description="Helical" evidence="7">
    <location>
        <begin position="20"/>
        <end position="38"/>
    </location>
</feature>
<gene>
    <name evidence="9" type="ORF">MUY27_06205</name>
</gene>
<dbReference type="SUPFAM" id="SSF82689">
    <property type="entry name" value="Mechanosensitive channel protein MscS (YggB), C-terminal domain"/>
    <property type="match status" value="1"/>
</dbReference>
<dbReference type="AlphaFoldDB" id="A0A9X1X428"/>
<dbReference type="RefSeq" id="WP_245129123.1">
    <property type="nucleotide sequence ID" value="NZ_JALJEJ010000002.1"/>
</dbReference>
<sequence>MDIHLLYNAAYLWLATRGPKLLIGIIVLIIGLWFIRFLRGYMRRRMAHRQVHSSLQPFFLSLTFTALHLVLIIVVMEVIGLELTIFTAIISAATVAAGLALSGTLQNFAGGVMILLLKPFEINDNIIAQGQDGIVSEIQIFYTVIITFDNKTVIIPNGKLFNEVIVNVSREGKRRLDIEMKISYAYDSEQVKATMTKTVKATKNILVEPAMYIGVETLDPDGMRYTVRVWVEPSNFLRAKLDLQERLIQDLKSSGVKLPGMA</sequence>
<comment type="caution">
    <text evidence="9">The sequence shown here is derived from an EMBL/GenBank/DDBJ whole genome shotgun (WGS) entry which is preliminary data.</text>
</comment>
<dbReference type="InterPro" id="IPR006685">
    <property type="entry name" value="MscS_channel_2nd"/>
</dbReference>
<dbReference type="InterPro" id="IPR008910">
    <property type="entry name" value="MSC_TM_helix"/>
</dbReference>
<dbReference type="SUPFAM" id="SSF82861">
    <property type="entry name" value="Mechanosensitive channel protein MscS (YggB), transmembrane region"/>
    <property type="match status" value="1"/>
</dbReference>
<dbReference type="Gene3D" id="3.30.70.100">
    <property type="match status" value="1"/>
</dbReference>
<accession>A0A9X1X428</accession>
<evidence type="ECO:0000256" key="6">
    <source>
        <dbReference type="ARBA" id="ARBA00023136"/>
    </source>
</evidence>
<keyword evidence="3" id="KW-1003">Cell membrane</keyword>
<evidence type="ECO:0000256" key="2">
    <source>
        <dbReference type="ARBA" id="ARBA00008017"/>
    </source>
</evidence>
<keyword evidence="4 7" id="KW-0812">Transmembrane</keyword>